<dbReference type="EMBL" id="SRLO01002088">
    <property type="protein sequence ID" value="TNN33917.1"/>
    <property type="molecule type" value="Genomic_DNA"/>
</dbReference>
<sequence>MRNGATSRREDPRQKSCIVGNEMFRIPEPDVLEAAATALRWRRTRRLIGESPRVTGKESAFRHLDKHTDRERICT</sequence>
<evidence type="ECO:0000313" key="2">
    <source>
        <dbReference type="EMBL" id="TNN33917.1"/>
    </source>
</evidence>
<dbReference type="AlphaFoldDB" id="A0A4Z2EY82"/>
<protein>
    <submittedName>
        <fullName evidence="2">Uncharacterized protein</fullName>
    </submittedName>
</protein>
<gene>
    <name evidence="2" type="ORF">EYF80_055916</name>
</gene>
<accession>A0A4Z2EY82</accession>
<evidence type="ECO:0000256" key="1">
    <source>
        <dbReference type="SAM" id="MobiDB-lite"/>
    </source>
</evidence>
<keyword evidence="3" id="KW-1185">Reference proteome</keyword>
<evidence type="ECO:0000313" key="3">
    <source>
        <dbReference type="Proteomes" id="UP000314294"/>
    </source>
</evidence>
<organism evidence="2 3">
    <name type="scientific">Liparis tanakae</name>
    <name type="common">Tanaka's snailfish</name>
    <dbReference type="NCBI Taxonomy" id="230148"/>
    <lineage>
        <taxon>Eukaryota</taxon>
        <taxon>Metazoa</taxon>
        <taxon>Chordata</taxon>
        <taxon>Craniata</taxon>
        <taxon>Vertebrata</taxon>
        <taxon>Euteleostomi</taxon>
        <taxon>Actinopterygii</taxon>
        <taxon>Neopterygii</taxon>
        <taxon>Teleostei</taxon>
        <taxon>Neoteleostei</taxon>
        <taxon>Acanthomorphata</taxon>
        <taxon>Eupercaria</taxon>
        <taxon>Perciformes</taxon>
        <taxon>Cottioidei</taxon>
        <taxon>Cottales</taxon>
        <taxon>Liparidae</taxon>
        <taxon>Liparis</taxon>
    </lineage>
</organism>
<name>A0A4Z2EY82_9TELE</name>
<feature type="compositionally biased region" description="Basic and acidic residues" evidence="1">
    <location>
        <begin position="55"/>
        <end position="75"/>
    </location>
</feature>
<comment type="caution">
    <text evidence="2">The sequence shown here is derived from an EMBL/GenBank/DDBJ whole genome shotgun (WGS) entry which is preliminary data.</text>
</comment>
<dbReference type="Proteomes" id="UP000314294">
    <property type="component" value="Unassembled WGS sequence"/>
</dbReference>
<reference evidence="2 3" key="1">
    <citation type="submission" date="2019-03" db="EMBL/GenBank/DDBJ databases">
        <title>First draft genome of Liparis tanakae, snailfish: a comprehensive survey of snailfish specific genes.</title>
        <authorList>
            <person name="Kim W."/>
            <person name="Song I."/>
            <person name="Jeong J.-H."/>
            <person name="Kim D."/>
            <person name="Kim S."/>
            <person name="Ryu S."/>
            <person name="Song J.Y."/>
            <person name="Lee S.K."/>
        </authorList>
    </citation>
    <scope>NUCLEOTIDE SEQUENCE [LARGE SCALE GENOMIC DNA]</scope>
    <source>
        <tissue evidence="2">Muscle</tissue>
    </source>
</reference>
<feature type="region of interest" description="Disordered" evidence="1">
    <location>
        <begin position="54"/>
        <end position="75"/>
    </location>
</feature>
<proteinExistence type="predicted"/>